<evidence type="ECO:0000313" key="2">
    <source>
        <dbReference type="Proteomes" id="UP000694892"/>
    </source>
</evidence>
<name>A0A974CPR8_XENLA</name>
<accession>A0A974CPR8</accession>
<organism evidence="1 2">
    <name type="scientific">Xenopus laevis</name>
    <name type="common">African clawed frog</name>
    <dbReference type="NCBI Taxonomy" id="8355"/>
    <lineage>
        <taxon>Eukaryota</taxon>
        <taxon>Metazoa</taxon>
        <taxon>Chordata</taxon>
        <taxon>Craniata</taxon>
        <taxon>Vertebrata</taxon>
        <taxon>Euteleostomi</taxon>
        <taxon>Amphibia</taxon>
        <taxon>Batrachia</taxon>
        <taxon>Anura</taxon>
        <taxon>Pipoidea</taxon>
        <taxon>Pipidae</taxon>
        <taxon>Xenopodinae</taxon>
        <taxon>Xenopus</taxon>
        <taxon>Xenopus</taxon>
    </lineage>
</organism>
<proteinExistence type="predicted"/>
<gene>
    <name evidence="1" type="ORF">XELAEV_18032550mg</name>
</gene>
<dbReference type="EMBL" id="CM004476">
    <property type="protein sequence ID" value="OCT77348.1"/>
    <property type="molecule type" value="Genomic_DNA"/>
</dbReference>
<protein>
    <submittedName>
        <fullName evidence="1">Uncharacterized protein</fullName>
    </submittedName>
</protein>
<dbReference type="AlphaFoldDB" id="A0A974CPR8"/>
<dbReference type="Proteomes" id="UP000694892">
    <property type="component" value="Chromosome 6L"/>
</dbReference>
<reference evidence="2" key="1">
    <citation type="journal article" date="2016" name="Nature">
        <title>Genome evolution in the allotetraploid frog Xenopus laevis.</title>
        <authorList>
            <person name="Session A.M."/>
            <person name="Uno Y."/>
            <person name="Kwon T."/>
            <person name="Chapman J.A."/>
            <person name="Toyoda A."/>
            <person name="Takahashi S."/>
            <person name="Fukui A."/>
            <person name="Hikosaka A."/>
            <person name="Suzuki A."/>
            <person name="Kondo M."/>
            <person name="van Heeringen S.J."/>
            <person name="Quigley I."/>
            <person name="Heinz S."/>
            <person name="Ogino H."/>
            <person name="Ochi H."/>
            <person name="Hellsten U."/>
            <person name="Lyons J.B."/>
            <person name="Simakov O."/>
            <person name="Putnam N."/>
            <person name="Stites J."/>
            <person name="Kuroki Y."/>
            <person name="Tanaka T."/>
            <person name="Michiue T."/>
            <person name="Watanabe M."/>
            <person name="Bogdanovic O."/>
            <person name="Lister R."/>
            <person name="Georgiou G."/>
            <person name="Paranjpe S.S."/>
            <person name="van Kruijsbergen I."/>
            <person name="Shu S."/>
            <person name="Carlson J."/>
            <person name="Kinoshita T."/>
            <person name="Ohta Y."/>
            <person name="Mawaribuchi S."/>
            <person name="Jenkins J."/>
            <person name="Grimwood J."/>
            <person name="Schmutz J."/>
            <person name="Mitros T."/>
            <person name="Mozaffari S.V."/>
            <person name="Suzuki Y."/>
            <person name="Haramoto Y."/>
            <person name="Yamamoto T.S."/>
            <person name="Takagi C."/>
            <person name="Heald R."/>
            <person name="Miller K."/>
            <person name="Haudenschild C."/>
            <person name="Kitzman J."/>
            <person name="Nakayama T."/>
            <person name="Izutsu Y."/>
            <person name="Robert J."/>
            <person name="Fortriede J."/>
            <person name="Burns K."/>
            <person name="Lotay V."/>
            <person name="Karimi K."/>
            <person name="Yasuoka Y."/>
            <person name="Dichmann D.S."/>
            <person name="Flajnik M.F."/>
            <person name="Houston D.W."/>
            <person name="Shendure J."/>
            <person name="DuPasquier L."/>
            <person name="Vize P.D."/>
            <person name="Zorn A.M."/>
            <person name="Ito M."/>
            <person name="Marcotte E.M."/>
            <person name="Wallingford J.B."/>
            <person name="Ito Y."/>
            <person name="Asashima M."/>
            <person name="Ueno N."/>
            <person name="Matsuda Y."/>
            <person name="Veenstra G.J."/>
            <person name="Fujiyama A."/>
            <person name="Harland R.M."/>
            <person name="Taira M."/>
            <person name="Rokhsar D.S."/>
        </authorList>
    </citation>
    <scope>NUCLEOTIDE SEQUENCE [LARGE SCALE GENOMIC DNA]</scope>
    <source>
        <strain evidence="2">J</strain>
    </source>
</reference>
<sequence>MSCATALYAPRQDLVFNFNPWEVLSGEWAVTRHRNLIRAPKPIGPSPVLTAPQSLVGHPVIPQDKQMRHVAPSHSIGSFDWGGAAPSCHTLARISVPMG</sequence>
<evidence type="ECO:0000313" key="1">
    <source>
        <dbReference type="EMBL" id="OCT77348.1"/>
    </source>
</evidence>